<dbReference type="InterPro" id="IPR020846">
    <property type="entry name" value="MFS_dom"/>
</dbReference>
<keyword evidence="2" id="KW-0813">Transport</keyword>
<dbReference type="RefSeq" id="XP_046057745.1">
    <property type="nucleotide sequence ID" value="XM_046208613.1"/>
</dbReference>
<dbReference type="Proteomes" id="UP000769157">
    <property type="component" value="Unassembled WGS sequence"/>
</dbReference>
<evidence type="ECO:0000256" key="4">
    <source>
        <dbReference type="ARBA" id="ARBA00022989"/>
    </source>
</evidence>
<feature type="transmembrane region" description="Helical" evidence="7">
    <location>
        <begin position="206"/>
        <end position="226"/>
    </location>
</feature>
<feature type="transmembrane region" description="Helical" evidence="7">
    <location>
        <begin position="541"/>
        <end position="566"/>
    </location>
</feature>
<feature type="transmembrane region" description="Helical" evidence="7">
    <location>
        <begin position="296"/>
        <end position="320"/>
    </location>
</feature>
<feature type="transmembrane region" description="Helical" evidence="7">
    <location>
        <begin position="326"/>
        <end position="347"/>
    </location>
</feature>
<feature type="transmembrane region" description="Helical" evidence="7">
    <location>
        <begin position="512"/>
        <end position="534"/>
    </location>
</feature>
<comment type="subcellular location">
    <subcellularLocation>
        <location evidence="1">Membrane</location>
        <topology evidence="1">Multi-pass membrane protein</topology>
    </subcellularLocation>
</comment>
<dbReference type="AlphaFoldDB" id="A0A9P8SZF4"/>
<keyword evidence="3 7" id="KW-0812">Transmembrane</keyword>
<evidence type="ECO:0000256" key="7">
    <source>
        <dbReference type="SAM" id="Phobius"/>
    </source>
</evidence>
<dbReference type="PROSITE" id="PS50850">
    <property type="entry name" value="MFS"/>
    <property type="match status" value="1"/>
</dbReference>
<comment type="caution">
    <text evidence="9">The sequence shown here is derived from an EMBL/GenBank/DDBJ whole genome shotgun (WGS) entry which is preliminary data.</text>
</comment>
<organism evidence="9 10">
    <name type="scientific">Ogataea philodendri</name>
    <dbReference type="NCBI Taxonomy" id="1378263"/>
    <lineage>
        <taxon>Eukaryota</taxon>
        <taxon>Fungi</taxon>
        <taxon>Dikarya</taxon>
        <taxon>Ascomycota</taxon>
        <taxon>Saccharomycotina</taxon>
        <taxon>Pichiomycetes</taxon>
        <taxon>Pichiales</taxon>
        <taxon>Pichiaceae</taxon>
        <taxon>Ogataea</taxon>
    </lineage>
</organism>
<dbReference type="FunFam" id="1.20.1250.20:FF:000011">
    <property type="entry name" value="MFS multidrug transporter, putative"/>
    <property type="match status" value="1"/>
</dbReference>
<evidence type="ECO:0000256" key="1">
    <source>
        <dbReference type="ARBA" id="ARBA00004141"/>
    </source>
</evidence>
<sequence>MSSSNLHSRNSISSSYNTANSFHTANSVNGDAVSSELGSNPVEKSSVPDADARSSSSTLEQASASSAYARKPTEYAPTPEDEEYNIGQDDSDARRESNPDMSRQLSRVLTNAKSIDESVRRQEEMGIPIPPMGNGRDYPPMLPDKEPYVVSFDGEKDPYHPHNWPLKTRVIQCAIIGANTFCIAFGSAIFSAAVPAVSKIYHVAEVVSTLSITLYVFGFATGPVIWAPLSELYGRRPVLIISSFTFAVFNFAIACSDRLESILICRFFAGCLGAAPMVVVPAAFADMFGNRSRGTAIVLFAIAVFVGPMLAPFIGAFTVANESLGWRWTEFITAIISSATFVLIILFQKETHHPILLVEKAREIKRRTKNWGIHAPHDEFQLSVKEIAENNLTRPLRMLFTEPIILFVSIYNAFIYGMLYLFLTAYPLVFQSGYGMAPGVAELPYFGMVIGEIIGGIYCIYQEKSYVRQLEANNGKIVPEARLGPIIVGGIAFPIGILWFTWTGNYHNTVHWIVPTISGLFTGFGLLAIFIPSINYIIDCYLIFAASAMAGNTFLRSAFGAVFPLFASFMFKNMGTNWAGLLLGVFAIILIGCPVAFKLYGKKLRQKSKFAFDL</sequence>
<feature type="transmembrane region" description="Helical" evidence="7">
    <location>
        <begin position="578"/>
        <end position="600"/>
    </location>
</feature>
<dbReference type="EMBL" id="JAEUBE010000511">
    <property type="protein sequence ID" value="KAH3660034.1"/>
    <property type="molecule type" value="Genomic_DNA"/>
</dbReference>
<evidence type="ECO:0000259" key="8">
    <source>
        <dbReference type="PROSITE" id="PS50850"/>
    </source>
</evidence>
<keyword evidence="5 7" id="KW-0472">Membrane</keyword>
<dbReference type="GO" id="GO:0022857">
    <property type="term" value="F:transmembrane transporter activity"/>
    <property type="evidence" value="ECO:0007669"/>
    <property type="project" value="InterPro"/>
</dbReference>
<dbReference type="Gene3D" id="1.20.1250.20">
    <property type="entry name" value="MFS general substrate transporter like domains"/>
    <property type="match status" value="1"/>
</dbReference>
<evidence type="ECO:0000256" key="5">
    <source>
        <dbReference type="ARBA" id="ARBA00023136"/>
    </source>
</evidence>
<dbReference type="CDD" id="cd17323">
    <property type="entry name" value="MFS_Tpo1_MDR_like"/>
    <property type="match status" value="1"/>
</dbReference>
<feature type="region of interest" description="Disordered" evidence="6">
    <location>
        <begin position="1"/>
        <end position="139"/>
    </location>
</feature>
<dbReference type="GeneID" id="70239203"/>
<keyword evidence="10" id="KW-1185">Reference proteome</keyword>
<dbReference type="PANTHER" id="PTHR23502:SF31">
    <property type="entry name" value="POLYAMINE TRANSPORTER 1"/>
    <property type="match status" value="1"/>
</dbReference>
<feature type="transmembrane region" description="Helical" evidence="7">
    <location>
        <begin position="443"/>
        <end position="461"/>
    </location>
</feature>
<feature type="compositionally biased region" description="Basic and acidic residues" evidence="6">
    <location>
        <begin position="114"/>
        <end position="124"/>
    </location>
</feature>
<dbReference type="InterPro" id="IPR011701">
    <property type="entry name" value="MFS"/>
</dbReference>
<name>A0A9P8SZF4_9ASCO</name>
<evidence type="ECO:0000313" key="9">
    <source>
        <dbReference type="EMBL" id="KAH3660034.1"/>
    </source>
</evidence>
<keyword evidence="4 7" id="KW-1133">Transmembrane helix</keyword>
<reference evidence="9" key="2">
    <citation type="submission" date="2021-01" db="EMBL/GenBank/DDBJ databases">
        <authorList>
            <person name="Schikora-Tamarit M.A."/>
        </authorList>
    </citation>
    <scope>NUCLEOTIDE SEQUENCE</scope>
    <source>
        <strain evidence="9">CBS6075</strain>
    </source>
</reference>
<feature type="domain" description="Major facilitator superfamily (MFS) profile" evidence="8">
    <location>
        <begin position="172"/>
        <end position="604"/>
    </location>
</feature>
<feature type="transmembrane region" description="Helical" evidence="7">
    <location>
        <begin position="261"/>
        <end position="284"/>
    </location>
</feature>
<accession>A0A9P8SZF4</accession>
<evidence type="ECO:0000256" key="3">
    <source>
        <dbReference type="ARBA" id="ARBA00022692"/>
    </source>
</evidence>
<dbReference type="GO" id="GO:0005886">
    <property type="term" value="C:plasma membrane"/>
    <property type="evidence" value="ECO:0007669"/>
    <property type="project" value="TreeGrafter"/>
</dbReference>
<proteinExistence type="predicted"/>
<feature type="transmembrane region" description="Helical" evidence="7">
    <location>
        <begin position="482"/>
        <end position="500"/>
    </location>
</feature>
<dbReference type="SUPFAM" id="SSF103473">
    <property type="entry name" value="MFS general substrate transporter"/>
    <property type="match status" value="1"/>
</dbReference>
<reference evidence="9" key="1">
    <citation type="journal article" date="2021" name="Open Biol.">
        <title>Shared evolutionary footprints suggest mitochondrial oxidative damage underlies multiple complex I losses in fungi.</title>
        <authorList>
            <person name="Schikora-Tamarit M.A."/>
            <person name="Marcet-Houben M."/>
            <person name="Nosek J."/>
            <person name="Gabaldon T."/>
        </authorList>
    </citation>
    <scope>NUCLEOTIDE SEQUENCE</scope>
    <source>
        <strain evidence="9">CBS6075</strain>
    </source>
</reference>
<dbReference type="InterPro" id="IPR036259">
    <property type="entry name" value="MFS_trans_sf"/>
</dbReference>
<feature type="compositionally biased region" description="Low complexity" evidence="6">
    <location>
        <begin position="1"/>
        <end position="17"/>
    </location>
</feature>
<feature type="transmembrane region" description="Helical" evidence="7">
    <location>
        <begin position="170"/>
        <end position="194"/>
    </location>
</feature>
<evidence type="ECO:0000313" key="10">
    <source>
        <dbReference type="Proteomes" id="UP000769157"/>
    </source>
</evidence>
<evidence type="ECO:0000256" key="6">
    <source>
        <dbReference type="SAM" id="MobiDB-lite"/>
    </source>
</evidence>
<dbReference type="OrthoDB" id="9986881at2759"/>
<feature type="compositionally biased region" description="Polar residues" evidence="6">
    <location>
        <begin position="18"/>
        <end position="29"/>
    </location>
</feature>
<feature type="transmembrane region" description="Helical" evidence="7">
    <location>
        <begin position="238"/>
        <end position="255"/>
    </location>
</feature>
<dbReference type="PANTHER" id="PTHR23502">
    <property type="entry name" value="MAJOR FACILITATOR SUPERFAMILY"/>
    <property type="match status" value="1"/>
</dbReference>
<dbReference type="Pfam" id="PF07690">
    <property type="entry name" value="MFS_1"/>
    <property type="match status" value="1"/>
</dbReference>
<gene>
    <name evidence="9" type="ORF">OGAPHI_007239</name>
</gene>
<feature type="transmembrane region" description="Helical" evidence="7">
    <location>
        <begin position="404"/>
        <end position="423"/>
    </location>
</feature>
<protein>
    <recommendedName>
        <fullName evidence="8">Major facilitator superfamily (MFS) profile domain-containing protein</fullName>
    </recommendedName>
</protein>
<feature type="compositionally biased region" description="Polar residues" evidence="6">
    <location>
        <begin position="99"/>
        <end position="113"/>
    </location>
</feature>
<evidence type="ECO:0000256" key="2">
    <source>
        <dbReference type="ARBA" id="ARBA00022448"/>
    </source>
</evidence>
<feature type="compositionally biased region" description="Low complexity" evidence="6">
    <location>
        <begin position="53"/>
        <end position="67"/>
    </location>
</feature>